<dbReference type="Proteomes" id="UP001140978">
    <property type="component" value="Unassembled WGS sequence"/>
</dbReference>
<dbReference type="RefSeq" id="WP_274676217.1">
    <property type="nucleotide sequence ID" value="NZ_JAKNAX010000045.1"/>
</dbReference>
<comment type="caution">
    <text evidence="1">The sequence shown here is derived from an EMBL/GenBank/DDBJ whole genome shotgun (WGS) entry which is preliminary data.</text>
</comment>
<protein>
    <recommendedName>
        <fullName evidence="3">Integrase</fullName>
    </recommendedName>
</protein>
<accession>A0A9X4FD14</accession>
<evidence type="ECO:0008006" key="3">
    <source>
        <dbReference type="Google" id="ProtNLM"/>
    </source>
</evidence>
<gene>
    <name evidence="1" type="ORF">L9X51_14530</name>
</gene>
<proteinExistence type="predicted"/>
<evidence type="ECO:0000313" key="1">
    <source>
        <dbReference type="EMBL" id="MDE1347645.1"/>
    </source>
</evidence>
<organism evidence="1 2">
    <name type="scientific">Vibrio aestuarianus</name>
    <dbReference type="NCBI Taxonomy" id="28171"/>
    <lineage>
        <taxon>Bacteria</taxon>
        <taxon>Pseudomonadati</taxon>
        <taxon>Pseudomonadota</taxon>
        <taxon>Gammaproteobacteria</taxon>
        <taxon>Vibrionales</taxon>
        <taxon>Vibrionaceae</taxon>
        <taxon>Vibrio</taxon>
    </lineage>
</organism>
<dbReference type="AlphaFoldDB" id="A0A9X4FD14"/>
<name>A0A9X4FD14_9VIBR</name>
<sequence length="550" mass="63184">MNDNHIATLINEYDGERIFNAKKDGYSFDVFSDTWELGYKNHLYLAWINTLDVNTKISLDLRLTIAHAAKHYAYKSINGHVSTLKTIIKYLNVYEFRAWWLTLDTYKKTVRDALRAFCWRKGEYESISLTPLYEAIKNEALGRTGVIKGIFDDETGAYSSTEHNNLLEAIRIETLQALDNQAIKPRPIIRIRNVIACQLMLAIVRRPTQLIQIKWCDFLPVGEEFRPHKESSRTWNPVTQHLFSDIEQLHLRTFKGKDDQFRGNVEPRSHRLSPDLSDLILRYYQSYRTELSQSLLQKNITLTDEEITELIKRLPLLPDQSLFSSTFQSKSELFCTVSDTSNAYHLTSGSLTNNITNLFYSRLNVESDRISNKPLKLSNNRWRHTQLSLAVWMGLSPAQIAMITGVTIAAILPYLDLKTRERVMIDQAYAGNNIIQRFDRNSVKELKKDPDFSVKSPFEEEIGYQINPANCTSCQSKGGAPMACYPCGNFRPLETANHQQYLDKAEQKLALNSQSGHPATVNRLQMIIIYIRATISVCNERNTAKLRGHD</sequence>
<dbReference type="EMBL" id="JAKNAX010000045">
    <property type="protein sequence ID" value="MDE1347645.1"/>
    <property type="molecule type" value="Genomic_DNA"/>
</dbReference>
<reference evidence="1" key="1">
    <citation type="submission" date="2022-02" db="EMBL/GenBank/DDBJ databases">
        <title>Emergence and expansion in Europe of a Vibrio aestuarianus clonal complex pathogenic for oysters.</title>
        <authorList>
            <person name="Mesnil A."/>
            <person name="Travers M.-A."/>
        </authorList>
    </citation>
    <scope>NUCLEOTIDE SEQUENCE</scope>
    <source>
        <strain evidence="1">19_064_15T1</strain>
    </source>
</reference>
<evidence type="ECO:0000313" key="2">
    <source>
        <dbReference type="Proteomes" id="UP001140978"/>
    </source>
</evidence>